<comment type="caution">
    <text evidence="2">The sequence shown here is derived from an EMBL/GenBank/DDBJ whole genome shotgun (WGS) entry which is preliminary data.</text>
</comment>
<feature type="transmembrane region" description="Helical" evidence="1">
    <location>
        <begin position="37"/>
        <end position="57"/>
    </location>
</feature>
<gene>
    <name evidence="2" type="ORF">E1298_35160</name>
</gene>
<keyword evidence="1" id="KW-0812">Transmembrane</keyword>
<keyword evidence="1" id="KW-1133">Transmembrane helix</keyword>
<dbReference type="Proteomes" id="UP000294513">
    <property type="component" value="Unassembled WGS sequence"/>
</dbReference>
<dbReference type="OrthoDB" id="3699588at2"/>
<organism evidence="2 3">
    <name type="scientific">Actinomadura rubrisoli</name>
    <dbReference type="NCBI Taxonomy" id="2530368"/>
    <lineage>
        <taxon>Bacteria</taxon>
        <taxon>Bacillati</taxon>
        <taxon>Actinomycetota</taxon>
        <taxon>Actinomycetes</taxon>
        <taxon>Streptosporangiales</taxon>
        <taxon>Thermomonosporaceae</taxon>
        <taxon>Actinomadura</taxon>
    </lineage>
</organism>
<dbReference type="EMBL" id="SMKU01000278">
    <property type="protein sequence ID" value="TDD72189.1"/>
    <property type="molecule type" value="Genomic_DNA"/>
</dbReference>
<evidence type="ECO:0000256" key="1">
    <source>
        <dbReference type="SAM" id="Phobius"/>
    </source>
</evidence>
<evidence type="ECO:0000313" key="3">
    <source>
        <dbReference type="Proteomes" id="UP000294513"/>
    </source>
</evidence>
<dbReference type="AlphaFoldDB" id="A0A4R5AL44"/>
<proteinExistence type="predicted"/>
<keyword evidence="3" id="KW-1185">Reference proteome</keyword>
<keyword evidence="1" id="KW-0472">Membrane</keyword>
<reference evidence="2 3" key="1">
    <citation type="submission" date="2019-03" db="EMBL/GenBank/DDBJ databases">
        <title>Draft genome sequences of novel Actinobacteria.</title>
        <authorList>
            <person name="Sahin N."/>
            <person name="Ay H."/>
            <person name="Saygin H."/>
        </authorList>
    </citation>
    <scope>NUCLEOTIDE SEQUENCE [LARGE SCALE GENOMIC DNA]</scope>
    <source>
        <strain evidence="2 3">H3C3</strain>
    </source>
</reference>
<evidence type="ECO:0000313" key="2">
    <source>
        <dbReference type="EMBL" id="TDD72189.1"/>
    </source>
</evidence>
<name>A0A4R5AL44_9ACTN</name>
<sequence length="210" mass="22542">MNTFEDRLLAELKDVVVERATAEQRPAGARRRPVRRLGTAAAVVAAAAGITAAIPLATGEDGDKANAVERRPDGSIAVHLREFNHPERVEARLRGLGVPAQVNFIPSGQKCKPGRAKWIDSRYEHVFQSPGESAGSSTTIISPRHLKPGQTVAIDVWAVLDKNHQISGYTMMKPRVAPGPVAPCVLVPGGPEIHADWAGDGPNTVEDWDD</sequence>
<dbReference type="RefSeq" id="WP_131901072.1">
    <property type="nucleotide sequence ID" value="NZ_SMKU01000278.1"/>
</dbReference>
<accession>A0A4R5AL44</accession>
<protein>
    <submittedName>
        <fullName evidence="2">Uncharacterized protein</fullName>
    </submittedName>
</protein>